<comment type="subcellular location">
    <subcellularLocation>
        <location evidence="1 8">Cell membrane</location>
        <topology evidence="1 8">Multi-pass membrane protein</topology>
    </subcellularLocation>
</comment>
<keyword evidence="3 8" id="KW-0813">Transport</keyword>
<feature type="transmembrane region" description="Helical" evidence="8">
    <location>
        <begin position="246"/>
        <end position="268"/>
    </location>
</feature>
<evidence type="ECO:0000313" key="10">
    <source>
        <dbReference type="EMBL" id="SDO86650.1"/>
    </source>
</evidence>
<keyword evidence="7 8" id="KW-0472">Membrane</keyword>
<keyword evidence="11" id="KW-1185">Reference proteome</keyword>
<evidence type="ECO:0000256" key="6">
    <source>
        <dbReference type="ARBA" id="ARBA00022989"/>
    </source>
</evidence>
<dbReference type="SUPFAM" id="SSF161098">
    <property type="entry name" value="MetI-like"/>
    <property type="match status" value="1"/>
</dbReference>
<dbReference type="RefSeq" id="WP_084313971.1">
    <property type="nucleotide sequence ID" value="NZ_FNIJ01000017.1"/>
</dbReference>
<feature type="transmembrane region" description="Helical" evidence="8">
    <location>
        <begin position="147"/>
        <end position="166"/>
    </location>
</feature>
<accession>A0A1H0N2P3</accession>
<evidence type="ECO:0000256" key="1">
    <source>
        <dbReference type="ARBA" id="ARBA00004651"/>
    </source>
</evidence>
<dbReference type="PANTHER" id="PTHR42929:SF5">
    <property type="entry name" value="ABC TRANSPORTER PERMEASE PROTEIN"/>
    <property type="match status" value="1"/>
</dbReference>
<evidence type="ECO:0000256" key="8">
    <source>
        <dbReference type="RuleBase" id="RU363032"/>
    </source>
</evidence>
<dbReference type="GO" id="GO:0055085">
    <property type="term" value="P:transmembrane transport"/>
    <property type="evidence" value="ECO:0007669"/>
    <property type="project" value="InterPro"/>
</dbReference>
<evidence type="ECO:0000256" key="4">
    <source>
        <dbReference type="ARBA" id="ARBA00022475"/>
    </source>
</evidence>
<feature type="transmembrane region" description="Helical" evidence="8">
    <location>
        <begin position="64"/>
        <end position="87"/>
    </location>
</feature>
<gene>
    <name evidence="10" type="ORF">SAMN05216193_11741</name>
</gene>
<protein>
    <submittedName>
        <fullName evidence="10">Putative spermidine/putrescine transport system permease protein</fullName>
    </submittedName>
</protein>
<dbReference type="PANTHER" id="PTHR42929">
    <property type="entry name" value="INNER MEMBRANE ABC TRANSPORTER PERMEASE PROTEIN YDCU-RELATED-RELATED"/>
    <property type="match status" value="1"/>
</dbReference>
<dbReference type="Gene3D" id="1.10.3720.10">
    <property type="entry name" value="MetI-like"/>
    <property type="match status" value="1"/>
</dbReference>
<feature type="transmembrane region" description="Helical" evidence="8">
    <location>
        <begin position="203"/>
        <end position="226"/>
    </location>
</feature>
<evidence type="ECO:0000259" key="9">
    <source>
        <dbReference type="PROSITE" id="PS50928"/>
    </source>
</evidence>
<organism evidence="10 11">
    <name type="scientific">Pseudomonas jinjuensis</name>
    <dbReference type="NCBI Taxonomy" id="198616"/>
    <lineage>
        <taxon>Bacteria</taxon>
        <taxon>Pseudomonadati</taxon>
        <taxon>Pseudomonadota</taxon>
        <taxon>Gammaproteobacteria</taxon>
        <taxon>Pseudomonadales</taxon>
        <taxon>Pseudomonadaceae</taxon>
        <taxon>Pseudomonas</taxon>
    </lineage>
</organism>
<name>A0A1H0N2P3_9PSED</name>
<keyword evidence="5 8" id="KW-0812">Transmembrane</keyword>
<dbReference type="CDD" id="cd06261">
    <property type="entry name" value="TM_PBP2"/>
    <property type="match status" value="1"/>
</dbReference>
<dbReference type="Pfam" id="PF00528">
    <property type="entry name" value="BPD_transp_1"/>
    <property type="match status" value="1"/>
</dbReference>
<comment type="similarity">
    <text evidence="2">Belongs to the binding-protein-dependent transport system permease family. CysTW subfamily.</text>
</comment>
<proteinExistence type="inferred from homology"/>
<evidence type="ECO:0000256" key="7">
    <source>
        <dbReference type="ARBA" id="ARBA00023136"/>
    </source>
</evidence>
<sequence length="278" mass="30885">MADNAPSRLKLGALLLPLPIVLLLFYVLPFAGVVGWSFTLPEPGIEQYQRIATDPAIHDVLWRTFRLCTTVTLVSVAIAYLMAYCWVFSSPFWQRMVEICVFIPFWLSVLVRAFGWLIALRSNGMLNGWLQSLGIISEPLQLTRNELGVVIGMVHFMVPFAIFPLVSTMRRLDPRVLLASRGLGAGQLRTFWSIFVPQTIPGVLGAFIIVFVFCLGFFITPAILGGGQTAMVAEYVYLQMFQTSNWGLGAALSVVLLALVSGLIWALLRMTRVDRLVG</sequence>
<feature type="transmembrane region" description="Helical" evidence="8">
    <location>
        <begin position="99"/>
        <end position="119"/>
    </location>
</feature>
<evidence type="ECO:0000256" key="3">
    <source>
        <dbReference type="ARBA" id="ARBA00022448"/>
    </source>
</evidence>
<keyword evidence="6 8" id="KW-1133">Transmembrane helix</keyword>
<reference evidence="11" key="1">
    <citation type="submission" date="2016-10" db="EMBL/GenBank/DDBJ databases">
        <authorList>
            <person name="Varghese N."/>
            <person name="Submissions S."/>
        </authorList>
    </citation>
    <scope>NUCLEOTIDE SEQUENCE [LARGE SCALE GENOMIC DNA]</scope>
    <source>
        <strain evidence="11">JCM 21621</strain>
    </source>
</reference>
<evidence type="ECO:0000313" key="11">
    <source>
        <dbReference type="Proteomes" id="UP000242957"/>
    </source>
</evidence>
<feature type="domain" description="ABC transmembrane type-1" evidence="9">
    <location>
        <begin position="61"/>
        <end position="269"/>
    </location>
</feature>
<dbReference type="Proteomes" id="UP000242957">
    <property type="component" value="Unassembled WGS sequence"/>
</dbReference>
<dbReference type="InterPro" id="IPR000515">
    <property type="entry name" value="MetI-like"/>
</dbReference>
<dbReference type="AlphaFoldDB" id="A0A1H0N2P3"/>
<dbReference type="OrthoDB" id="9807047at2"/>
<dbReference type="InterPro" id="IPR035906">
    <property type="entry name" value="MetI-like_sf"/>
</dbReference>
<feature type="transmembrane region" description="Helical" evidence="8">
    <location>
        <begin position="12"/>
        <end position="38"/>
    </location>
</feature>
<dbReference type="GO" id="GO:0005886">
    <property type="term" value="C:plasma membrane"/>
    <property type="evidence" value="ECO:0007669"/>
    <property type="project" value="UniProtKB-SubCell"/>
</dbReference>
<keyword evidence="4" id="KW-1003">Cell membrane</keyword>
<dbReference type="PROSITE" id="PS50928">
    <property type="entry name" value="ABC_TM1"/>
    <property type="match status" value="1"/>
</dbReference>
<evidence type="ECO:0000256" key="2">
    <source>
        <dbReference type="ARBA" id="ARBA00007069"/>
    </source>
</evidence>
<dbReference type="STRING" id="198616.SAMN05216193_11741"/>
<evidence type="ECO:0000256" key="5">
    <source>
        <dbReference type="ARBA" id="ARBA00022692"/>
    </source>
</evidence>
<dbReference type="EMBL" id="FNIJ01000017">
    <property type="protein sequence ID" value="SDO86650.1"/>
    <property type="molecule type" value="Genomic_DNA"/>
</dbReference>